<dbReference type="PANTHER" id="PTHR12599:SF0">
    <property type="entry name" value="PTERIN-4-ALPHA-CARBINOLAMINE DEHYDRATASE"/>
    <property type="match status" value="1"/>
</dbReference>
<dbReference type="InterPro" id="IPR001533">
    <property type="entry name" value="Pterin_deHydtase"/>
</dbReference>
<dbReference type="HAMAP" id="MF_00434">
    <property type="entry name" value="Pterin_4_alpha"/>
    <property type="match status" value="1"/>
</dbReference>
<dbReference type="Pfam" id="PF01329">
    <property type="entry name" value="Pterin_4a"/>
    <property type="match status" value="1"/>
</dbReference>
<evidence type="ECO:0000313" key="5">
    <source>
        <dbReference type="EMBL" id="KKR51149.1"/>
    </source>
</evidence>
<dbReference type="PATRIC" id="fig|1618405.3.peg.116"/>
<dbReference type="AlphaFoldDB" id="A0A0G0REN2"/>
<protein>
    <recommendedName>
        <fullName evidence="4">Putative pterin-4-alpha-carbinolamine dehydratase</fullName>
        <shortName evidence="4">PHS</shortName>
        <ecNumber evidence="4">4.2.1.96</ecNumber>
    </recommendedName>
    <alternativeName>
        <fullName evidence="4">4-alpha-hydroxy-tetrahydropterin dehydratase</fullName>
    </alternativeName>
    <alternativeName>
        <fullName evidence="4">Pterin carbinolamine dehydratase</fullName>
        <shortName evidence="4">PCD</shortName>
    </alternativeName>
</protein>
<proteinExistence type="inferred from homology"/>
<comment type="caution">
    <text evidence="5">The sequence shown here is derived from an EMBL/GenBank/DDBJ whole genome shotgun (WGS) entry which is preliminary data.</text>
</comment>
<accession>A0A0G0REN2</accession>
<dbReference type="GO" id="GO:0008124">
    <property type="term" value="F:4-alpha-hydroxytetrahydrobiopterin dehydratase activity"/>
    <property type="evidence" value="ECO:0007669"/>
    <property type="project" value="UniProtKB-UniRule"/>
</dbReference>
<evidence type="ECO:0000256" key="2">
    <source>
        <dbReference type="ARBA" id="ARBA00006472"/>
    </source>
</evidence>
<dbReference type="EC" id="4.2.1.96" evidence="4"/>
<comment type="similarity">
    <text evidence="2 4">Belongs to the pterin-4-alpha-carbinolamine dehydratase family.</text>
</comment>
<dbReference type="Proteomes" id="UP000034531">
    <property type="component" value="Unassembled WGS sequence"/>
</dbReference>
<sequence>MSNMDDLASKKCVPCEGGTPPMPRGDAEALLAHVLGWEILDEGVLKIKRNFKFKDFKSALSFVNKVGAIAEEEGHHPDIEFGWGKARISLFTHAVSGLSENDFILAAKINKLRQERERIEAK</sequence>
<dbReference type="CDD" id="cd00913">
    <property type="entry name" value="PCD_DCoH_subfamily_a"/>
    <property type="match status" value="1"/>
</dbReference>
<dbReference type="PANTHER" id="PTHR12599">
    <property type="entry name" value="PTERIN-4-ALPHA-CARBINOLAMINE DEHYDRATASE"/>
    <property type="match status" value="1"/>
</dbReference>
<dbReference type="Gene3D" id="3.30.1360.20">
    <property type="entry name" value="Transcriptional coactivator/pterin dehydratase"/>
    <property type="match status" value="1"/>
</dbReference>
<evidence type="ECO:0000256" key="4">
    <source>
        <dbReference type="HAMAP-Rule" id="MF_00434"/>
    </source>
</evidence>
<dbReference type="EMBL" id="LBYI01000002">
    <property type="protein sequence ID" value="KKR51149.1"/>
    <property type="molecule type" value="Genomic_DNA"/>
</dbReference>
<evidence type="ECO:0000313" key="6">
    <source>
        <dbReference type="Proteomes" id="UP000034531"/>
    </source>
</evidence>
<keyword evidence="3 4" id="KW-0456">Lyase</keyword>
<evidence type="ECO:0000256" key="3">
    <source>
        <dbReference type="ARBA" id="ARBA00023239"/>
    </source>
</evidence>
<organism evidence="5 6">
    <name type="scientific">Candidatus Curtissbacteria bacterium GW2011_GWA1_40_16</name>
    <dbReference type="NCBI Taxonomy" id="1618405"/>
    <lineage>
        <taxon>Bacteria</taxon>
        <taxon>Candidatus Curtissiibacteriota</taxon>
    </lineage>
</organism>
<comment type="catalytic activity">
    <reaction evidence="1 4">
        <text>(4aS,6R)-4a-hydroxy-L-erythro-5,6,7,8-tetrahydrobiopterin = (6R)-L-erythro-6,7-dihydrobiopterin + H2O</text>
        <dbReference type="Rhea" id="RHEA:11920"/>
        <dbReference type="ChEBI" id="CHEBI:15377"/>
        <dbReference type="ChEBI" id="CHEBI:15642"/>
        <dbReference type="ChEBI" id="CHEBI:43120"/>
        <dbReference type="EC" id="4.2.1.96"/>
    </reaction>
</comment>
<reference evidence="5 6" key="1">
    <citation type="journal article" date="2015" name="Nature">
        <title>rRNA introns, odd ribosomes, and small enigmatic genomes across a large radiation of phyla.</title>
        <authorList>
            <person name="Brown C.T."/>
            <person name="Hug L.A."/>
            <person name="Thomas B.C."/>
            <person name="Sharon I."/>
            <person name="Castelle C.J."/>
            <person name="Singh A."/>
            <person name="Wilkins M.J."/>
            <person name="Williams K.H."/>
            <person name="Banfield J.F."/>
        </authorList>
    </citation>
    <scope>NUCLEOTIDE SEQUENCE [LARGE SCALE GENOMIC DNA]</scope>
</reference>
<dbReference type="GO" id="GO:0006729">
    <property type="term" value="P:tetrahydrobiopterin biosynthetic process"/>
    <property type="evidence" value="ECO:0007669"/>
    <property type="project" value="InterPro"/>
</dbReference>
<name>A0A0G0REN2_9BACT</name>
<dbReference type="InterPro" id="IPR036428">
    <property type="entry name" value="PCD_sf"/>
</dbReference>
<dbReference type="SUPFAM" id="SSF55248">
    <property type="entry name" value="PCD-like"/>
    <property type="match status" value="1"/>
</dbReference>
<evidence type="ECO:0000256" key="1">
    <source>
        <dbReference type="ARBA" id="ARBA00001554"/>
    </source>
</evidence>
<gene>
    <name evidence="5" type="ORF">UT84_C0002G0010</name>
</gene>